<evidence type="ECO:0000313" key="4">
    <source>
        <dbReference type="EMBL" id="REE84435.1"/>
    </source>
</evidence>
<dbReference type="PROSITE" id="PS51257">
    <property type="entry name" value="PROKAR_LIPOPROTEIN"/>
    <property type="match status" value="1"/>
</dbReference>
<dbReference type="Pfam" id="PF07670">
    <property type="entry name" value="Gate"/>
    <property type="match status" value="2"/>
</dbReference>
<dbReference type="Proteomes" id="UP000256304">
    <property type="component" value="Unassembled WGS sequence"/>
</dbReference>
<dbReference type="PANTHER" id="PTHR43185:SF1">
    <property type="entry name" value="FE(2+) TRANSPORTER FEOB"/>
    <property type="match status" value="1"/>
</dbReference>
<gene>
    <name evidence="4" type="ORF">A8990_115114</name>
</gene>
<feature type="transmembrane region" description="Helical" evidence="1">
    <location>
        <begin position="229"/>
        <end position="249"/>
    </location>
</feature>
<protein>
    <submittedName>
        <fullName evidence="4">Ferrous iron transport protein B</fullName>
    </submittedName>
</protein>
<feature type="domain" description="Nucleoside transporter/FeoB GTPase Gate" evidence="3">
    <location>
        <begin position="1"/>
        <end position="74"/>
    </location>
</feature>
<evidence type="ECO:0000313" key="5">
    <source>
        <dbReference type="Proteomes" id="UP000256304"/>
    </source>
</evidence>
<evidence type="ECO:0000259" key="3">
    <source>
        <dbReference type="Pfam" id="PF07670"/>
    </source>
</evidence>
<dbReference type="EMBL" id="QTTN01000015">
    <property type="protein sequence ID" value="REE84435.1"/>
    <property type="molecule type" value="Genomic_DNA"/>
</dbReference>
<feature type="domain" description="Nucleoside transporter/FeoB GTPase Gate" evidence="3">
    <location>
        <begin position="141"/>
        <end position="250"/>
    </location>
</feature>
<accession>A0A3D9S6H4</accession>
<organism evidence="4 5">
    <name type="scientific">Paenibacillus taihuensis</name>
    <dbReference type="NCBI Taxonomy" id="1156355"/>
    <lineage>
        <taxon>Bacteria</taxon>
        <taxon>Bacillati</taxon>
        <taxon>Bacillota</taxon>
        <taxon>Bacilli</taxon>
        <taxon>Bacillales</taxon>
        <taxon>Paenibacillaceae</taxon>
        <taxon>Paenibacillus</taxon>
    </lineage>
</organism>
<dbReference type="InterPro" id="IPR011640">
    <property type="entry name" value="Fe2_transport_prot_B_C"/>
</dbReference>
<keyword evidence="1" id="KW-0472">Membrane</keyword>
<comment type="caution">
    <text evidence="4">The sequence shown here is derived from an EMBL/GenBank/DDBJ whole genome shotgun (WGS) entry which is preliminary data.</text>
</comment>
<keyword evidence="1" id="KW-1133">Transmembrane helix</keyword>
<name>A0A3D9S6H4_9BACL</name>
<dbReference type="GO" id="GO:0015093">
    <property type="term" value="F:ferrous iron transmembrane transporter activity"/>
    <property type="evidence" value="ECO:0007669"/>
    <property type="project" value="InterPro"/>
</dbReference>
<dbReference type="InterPro" id="IPR011642">
    <property type="entry name" value="Gate_dom"/>
</dbReference>
<feature type="transmembrane region" description="Helical" evidence="1">
    <location>
        <begin position="21"/>
        <end position="39"/>
    </location>
</feature>
<feature type="transmembrane region" description="Helical" evidence="1">
    <location>
        <begin position="51"/>
        <end position="75"/>
    </location>
</feature>
<dbReference type="AlphaFoldDB" id="A0A3D9S6H4"/>
<keyword evidence="5" id="KW-1185">Reference proteome</keyword>
<sequence>MARIAAVMDKLLEGVGLNGKAFIPMIIGFGCNVPGIMAARTIEQPKERLLTILLTPLMSCSARLSVYSLFVGTFFQSNQAIIVLSLYVLGIVVSLIPAKIFSFTLAKEEASMFIVELPPYRIPQWRALSRSTWEKGKGFVRKAGTFIFGGSVAIWLLGYTGIHGWNVPMDESFLQTIGSLLSPVFSPLGFGNWQAGAALITGFLAKEVVVSTMGIIYAAPTSSGLEGAITHFFTPLQAYSFMTFILLYVP</sequence>
<dbReference type="Pfam" id="PF07664">
    <property type="entry name" value="FeoB_C"/>
    <property type="match status" value="1"/>
</dbReference>
<dbReference type="InterPro" id="IPR050860">
    <property type="entry name" value="FeoB_GTPase"/>
</dbReference>
<feature type="transmembrane region" description="Helical" evidence="1">
    <location>
        <begin position="81"/>
        <end position="102"/>
    </location>
</feature>
<proteinExistence type="predicted"/>
<dbReference type="GO" id="GO:0005886">
    <property type="term" value="C:plasma membrane"/>
    <property type="evidence" value="ECO:0007669"/>
    <property type="project" value="TreeGrafter"/>
</dbReference>
<feature type="transmembrane region" description="Helical" evidence="1">
    <location>
        <begin position="139"/>
        <end position="160"/>
    </location>
</feature>
<keyword evidence="1" id="KW-0812">Transmembrane</keyword>
<evidence type="ECO:0000259" key="2">
    <source>
        <dbReference type="Pfam" id="PF07664"/>
    </source>
</evidence>
<dbReference type="PANTHER" id="PTHR43185">
    <property type="entry name" value="FERROUS IRON TRANSPORT PROTEIN B"/>
    <property type="match status" value="1"/>
</dbReference>
<reference evidence="4 5" key="1">
    <citation type="submission" date="2018-08" db="EMBL/GenBank/DDBJ databases">
        <title>Genomic Encyclopedia of Type Strains, Phase III (KMG-III): the genomes of soil and plant-associated and newly described type strains.</title>
        <authorList>
            <person name="Whitman W."/>
        </authorList>
    </citation>
    <scope>NUCLEOTIDE SEQUENCE [LARGE SCALE GENOMIC DNA]</scope>
    <source>
        <strain evidence="4 5">CGMCC 1.10966</strain>
    </source>
</reference>
<evidence type="ECO:0000256" key="1">
    <source>
        <dbReference type="SAM" id="Phobius"/>
    </source>
</evidence>
<feature type="domain" description="Ferrous iron transport protein B C-terminal" evidence="2">
    <location>
        <begin position="83"/>
        <end position="135"/>
    </location>
</feature>